<dbReference type="InterPro" id="IPR005471">
    <property type="entry name" value="Tscrpt_reg_IclR_N"/>
</dbReference>
<dbReference type="Proteomes" id="UP000002505">
    <property type="component" value="Chromosome"/>
</dbReference>
<dbReference type="KEGG" id="ach:Achl_0195"/>
<dbReference type="Gene3D" id="3.30.450.40">
    <property type="match status" value="1"/>
</dbReference>
<feature type="domain" description="IclR-ED" evidence="5">
    <location>
        <begin position="90"/>
        <end position="271"/>
    </location>
</feature>
<organism evidence="6 7">
    <name type="scientific">Pseudarthrobacter chlorophenolicus (strain ATCC 700700 / DSM 12829 / CIP 107037 / JCM 12360 / KCTC 9906 / NCIMB 13794 / A6)</name>
    <name type="common">Arthrobacter chlorophenolicus</name>
    <dbReference type="NCBI Taxonomy" id="452863"/>
    <lineage>
        <taxon>Bacteria</taxon>
        <taxon>Bacillati</taxon>
        <taxon>Actinomycetota</taxon>
        <taxon>Actinomycetes</taxon>
        <taxon>Micrococcales</taxon>
        <taxon>Micrococcaceae</taxon>
        <taxon>Pseudarthrobacter</taxon>
    </lineage>
</organism>
<evidence type="ECO:0000256" key="2">
    <source>
        <dbReference type="ARBA" id="ARBA00023125"/>
    </source>
</evidence>
<evidence type="ECO:0000313" key="7">
    <source>
        <dbReference type="Proteomes" id="UP000002505"/>
    </source>
</evidence>
<dbReference type="GO" id="GO:0003700">
    <property type="term" value="F:DNA-binding transcription factor activity"/>
    <property type="evidence" value="ECO:0007669"/>
    <property type="project" value="TreeGrafter"/>
</dbReference>
<evidence type="ECO:0000313" key="6">
    <source>
        <dbReference type="EMBL" id="ACL38197.1"/>
    </source>
</evidence>
<evidence type="ECO:0000256" key="3">
    <source>
        <dbReference type="ARBA" id="ARBA00023163"/>
    </source>
</evidence>
<keyword evidence="7" id="KW-1185">Reference proteome</keyword>
<name>B8H938_PSECP</name>
<sequence length="277" mass="29980">MGKWLQMRPASSVSSMASDAAAKSSGNPLLVLGKITSILDSFSLSKPVQSLSDIRESTRMPTSTVQRLVTNLVSQGFLDREEDSYRIGMRMAYWAAPATRGMEVVDILSPLLKTLRDTTGETACFFKSEQHYRVCVAMAETRHALRREMHLGKIAPLHAGSAGRVLLAWDPELMEAVLRDPLASITESTITTSEELAVAVKQTLRDGFAITVGEREDGASGLSAPVFDSAAGLVGAVTISGPTLRMPLETCQEWVEPLLTTAEHMTRLIGGRFPGES</sequence>
<dbReference type="InterPro" id="IPR036388">
    <property type="entry name" value="WH-like_DNA-bd_sf"/>
</dbReference>
<keyword evidence="1" id="KW-0805">Transcription regulation</keyword>
<dbReference type="SUPFAM" id="SSF46785">
    <property type="entry name" value="Winged helix' DNA-binding domain"/>
    <property type="match status" value="1"/>
</dbReference>
<evidence type="ECO:0000256" key="1">
    <source>
        <dbReference type="ARBA" id="ARBA00023015"/>
    </source>
</evidence>
<feature type="domain" description="HTH iclR-type" evidence="4">
    <location>
        <begin position="29"/>
        <end position="89"/>
    </location>
</feature>
<dbReference type="HOGENOM" id="CLU_062618_4_1_11"/>
<dbReference type="PROSITE" id="PS51077">
    <property type="entry name" value="HTH_ICLR"/>
    <property type="match status" value="1"/>
</dbReference>
<dbReference type="AlphaFoldDB" id="B8H938"/>
<evidence type="ECO:0000259" key="4">
    <source>
        <dbReference type="PROSITE" id="PS51077"/>
    </source>
</evidence>
<dbReference type="PANTHER" id="PTHR30136:SF39">
    <property type="entry name" value="TRANSCRIPTIONAL REGULATORY PROTEIN"/>
    <property type="match status" value="1"/>
</dbReference>
<dbReference type="InterPro" id="IPR036390">
    <property type="entry name" value="WH_DNA-bd_sf"/>
</dbReference>
<dbReference type="PROSITE" id="PS51078">
    <property type="entry name" value="ICLR_ED"/>
    <property type="match status" value="1"/>
</dbReference>
<dbReference type="Pfam" id="PF09339">
    <property type="entry name" value="HTH_IclR"/>
    <property type="match status" value="1"/>
</dbReference>
<dbReference type="InterPro" id="IPR014757">
    <property type="entry name" value="Tscrpt_reg_IclR_C"/>
</dbReference>
<dbReference type="InterPro" id="IPR029016">
    <property type="entry name" value="GAF-like_dom_sf"/>
</dbReference>
<dbReference type="SMART" id="SM00346">
    <property type="entry name" value="HTH_ICLR"/>
    <property type="match status" value="1"/>
</dbReference>
<dbReference type="Pfam" id="PF01614">
    <property type="entry name" value="IclR_C"/>
    <property type="match status" value="1"/>
</dbReference>
<dbReference type="PANTHER" id="PTHR30136">
    <property type="entry name" value="HELIX-TURN-HELIX TRANSCRIPTIONAL REGULATOR, ICLR FAMILY"/>
    <property type="match status" value="1"/>
</dbReference>
<reference evidence="6" key="1">
    <citation type="submission" date="2009-01" db="EMBL/GenBank/DDBJ databases">
        <title>Complete sequence of chromosome of Arthrobacter chlorophenolicus A6.</title>
        <authorList>
            <consortium name="US DOE Joint Genome Institute"/>
            <person name="Lucas S."/>
            <person name="Copeland A."/>
            <person name="Lapidus A."/>
            <person name="Glavina del Rio T."/>
            <person name="Tice H."/>
            <person name="Bruce D."/>
            <person name="Goodwin L."/>
            <person name="Pitluck S."/>
            <person name="Goltsman E."/>
            <person name="Clum A."/>
            <person name="Larimer F."/>
            <person name="Land M."/>
            <person name="Hauser L."/>
            <person name="Kyrpides N."/>
            <person name="Mikhailova N."/>
            <person name="Jansson J."/>
            <person name="Richardson P."/>
        </authorList>
    </citation>
    <scope>NUCLEOTIDE SEQUENCE [LARGE SCALE GENOMIC DNA]</scope>
    <source>
        <strain evidence="6">A6</strain>
    </source>
</reference>
<dbReference type="STRING" id="452863.Achl_0195"/>
<dbReference type="eggNOG" id="COG1414">
    <property type="taxonomic scope" value="Bacteria"/>
</dbReference>
<keyword evidence="2" id="KW-0238">DNA-binding</keyword>
<dbReference type="GO" id="GO:0003677">
    <property type="term" value="F:DNA binding"/>
    <property type="evidence" value="ECO:0007669"/>
    <property type="project" value="UniProtKB-KW"/>
</dbReference>
<dbReference type="SUPFAM" id="SSF55781">
    <property type="entry name" value="GAF domain-like"/>
    <property type="match status" value="1"/>
</dbReference>
<protein>
    <submittedName>
        <fullName evidence="6">Transcriptional regulator, IclR family</fullName>
    </submittedName>
</protein>
<dbReference type="Gene3D" id="1.10.10.10">
    <property type="entry name" value="Winged helix-like DNA-binding domain superfamily/Winged helix DNA-binding domain"/>
    <property type="match status" value="1"/>
</dbReference>
<dbReference type="InterPro" id="IPR050707">
    <property type="entry name" value="HTH_MetabolicPath_Reg"/>
</dbReference>
<evidence type="ECO:0000259" key="5">
    <source>
        <dbReference type="PROSITE" id="PS51078"/>
    </source>
</evidence>
<proteinExistence type="predicted"/>
<dbReference type="EMBL" id="CP001341">
    <property type="protein sequence ID" value="ACL38197.1"/>
    <property type="molecule type" value="Genomic_DNA"/>
</dbReference>
<keyword evidence="3" id="KW-0804">Transcription</keyword>
<accession>B8H938</accession>
<gene>
    <name evidence="6" type="ordered locus">Achl_0195</name>
</gene>
<dbReference type="GO" id="GO:0045892">
    <property type="term" value="P:negative regulation of DNA-templated transcription"/>
    <property type="evidence" value="ECO:0007669"/>
    <property type="project" value="TreeGrafter"/>
</dbReference>